<organism evidence="1">
    <name type="scientific">Phytobacter massiliensis</name>
    <dbReference type="NCBI Taxonomy" id="1485952"/>
    <lineage>
        <taxon>Bacteria</taxon>
        <taxon>Pseudomonadati</taxon>
        <taxon>Pseudomonadota</taxon>
        <taxon>Gammaproteobacteria</taxon>
        <taxon>Enterobacterales</taxon>
        <taxon>Enterobacteriaceae</taxon>
        <taxon>Phytobacter</taxon>
    </lineage>
</organism>
<evidence type="ECO:0008006" key="2">
    <source>
        <dbReference type="Google" id="ProtNLM"/>
    </source>
</evidence>
<dbReference type="PROSITE" id="PS51257">
    <property type="entry name" value="PROKAR_LIPOPROTEIN"/>
    <property type="match status" value="1"/>
</dbReference>
<accession>A0A6N3CJK2</accession>
<gene>
    <name evidence="1" type="ORF">EMLFYP7_01506</name>
</gene>
<sequence length="218" mass="24335">MRLSSSGFARTLVTASLCLSLTGCMSYTLLTAKSPRTTKDKWKTDTIRGMSLAQDSNGTRGYVFIGQEFDYLLTAGGDNVVKILTDPLIDRHELQVAKEARFVLSGNRKKFSGELELSYRWTTPEQKQAAEGYGFNCESKICSYKVSSLQGTIHKKGDNESSMQMLAFYHPFTVGFYEYHSHIGLSDGVKTVLLPVTLTLDLVTAPLQFIAVQMIYRQ</sequence>
<name>A0A6N3CJK2_9ENTR</name>
<evidence type="ECO:0000313" key="1">
    <source>
        <dbReference type="EMBL" id="VYU14037.1"/>
    </source>
</evidence>
<dbReference type="NCBIfam" id="NF007580">
    <property type="entry name" value="PRK10215.1"/>
    <property type="match status" value="1"/>
</dbReference>
<reference evidence="1" key="1">
    <citation type="submission" date="2019-11" db="EMBL/GenBank/DDBJ databases">
        <authorList>
            <person name="Feng L."/>
        </authorList>
    </citation>
    <scope>NUCLEOTIDE SEQUENCE</scope>
    <source>
        <strain evidence="1">EMassiliensisLFYP7</strain>
    </source>
</reference>
<protein>
    <recommendedName>
        <fullName evidence="2">Lipoprotein</fullName>
    </recommendedName>
</protein>
<dbReference type="EMBL" id="CACRTZ010000006">
    <property type="protein sequence ID" value="VYU14037.1"/>
    <property type="molecule type" value="Genomic_DNA"/>
</dbReference>
<dbReference type="AlphaFoldDB" id="A0A6N3CJK2"/>
<dbReference type="RefSeq" id="WP_156565645.1">
    <property type="nucleotide sequence ID" value="NZ_CACRTZ010000006.1"/>
</dbReference>
<proteinExistence type="predicted"/>